<keyword evidence="3" id="KW-1185">Reference proteome</keyword>
<feature type="region of interest" description="Disordered" evidence="1">
    <location>
        <begin position="13"/>
        <end position="86"/>
    </location>
</feature>
<sequence length="101" mass="10500">MGQGLVPSAADLFLFSRSQPPPLPHSRTDLGARSTPWCQVAAGGSTSSDGSVRHRSGTGTLSSLSSSSHPTPPPTPPPTTARARAGCQPFDVLFKLSRVFN</sequence>
<protein>
    <submittedName>
        <fullName evidence="2">Uncharacterized protein</fullName>
    </submittedName>
</protein>
<reference evidence="2" key="2">
    <citation type="submission" date="2020-05" db="UniProtKB">
        <authorList>
            <consortium name="EnsemblMetazoa"/>
        </authorList>
    </citation>
    <scope>IDENTIFICATION</scope>
    <source>
        <strain evidence="2">FAR1</strain>
    </source>
</reference>
<evidence type="ECO:0000313" key="2">
    <source>
        <dbReference type="EnsemblMetazoa" id="AFAF013999-PA"/>
    </source>
</evidence>
<evidence type="ECO:0000313" key="3">
    <source>
        <dbReference type="Proteomes" id="UP000075886"/>
    </source>
</evidence>
<dbReference type="Proteomes" id="UP000075886">
    <property type="component" value="Unassembled WGS sequence"/>
</dbReference>
<dbReference type="EnsemblMetazoa" id="AFAF013999-RA">
    <property type="protein sequence ID" value="AFAF013999-PA"/>
    <property type="gene ID" value="AFAF013999"/>
</dbReference>
<dbReference type="VEuPathDB" id="VectorBase:AFAF013999"/>
<organism evidence="2 3">
    <name type="scientific">Anopheles farauti</name>
    <dbReference type="NCBI Taxonomy" id="69004"/>
    <lineage>
        <taxon>Eukaryota</taxon>
        <taxon>Metazoa</taxon>
        <taxon>Ecdysozoa</taxon>
        <taxon>Arthropoda</taxon>
        <taxon>Hexapoda</taxon>
        <taxon>Insecta</taxon>
        <taxon>Pterygota</taxon>
        <taxon>Neoptera</taxon>
        <taxon>Endopterygota</taxon>
        <taxon>Diptera</taxon>
        <taxon>Nematocera</taxon>
        <taxon>Culicoidea</taxon>
        <taxon>Culicidae</taxon>
        <taxon>Anophelinae</taxon>
        <taxon>Anopheles</taxon>
    </lineage>
</organism>
<dbReference type="AlphaFoldDB" id="A0A182QP01"/>
<evidence type="ECO:0000256" key="1">
    <source>
        <dbReference type="SAM" id="MobiDB-lite"/>
    </source>
</evidence>
<accession>A0A182QP01</accession>
<name>A0A182QP01_9DIPT</name>
<feature type="compositionally biased region" description="Pro residues" evidence="1">
    <location>
        <begin position="70"/>
        <end position="79"/>
    </location>
</feature>
<dbReference type="EMBL" id="AXCN02001352">
    <property type="status" value="NOT_ANNOTATED_CDS"/>
    <property type="molecule type" value="Genomic_DNA"/>
</dbReference>
<reference evidence="3" key="1">
    <citation type="submission" date="2014-01" db="EMBL/GenBank/DDBJ databases">
        <title>The Genome Sequence of Anopheles farauti FAR1 (V2).</title>
        <authorList>
            <consortium name="The Broad Institute Genomics Platform"/>
            <person name="Neafsey D.E."/>
            <person name="Besansky N."/>
            <person name="Howell P."/>
            <person name="Walton C."/>
            <person name="Young S.K."/>
            <person name="Zeng Q."/>
            <person name="Gargeya S."/>
            <person name="Fitzgerald M."/>
            <person name="Haas B."/>
            <person name="Abouelleil A."/>
            <person name="Allen A.W."/>
            <person name="Alvarado L."/>
            <person name="Arachchi H.M."/>
            <person name="Berlin A.M."/>
            <person name="Chapman S.B."/>
            <person name="Gainer-Dewar J."/>
            <person name="Goldberg J."/>
            <person name="Griggs A."/>
            <person name="Gujja S."/>
            <person name="Hansen M."/>
            <person name="Howarth C."/>
            <person name="Imamovic A."/>
            <person name="Ireland A."/>
            <person name="Larimer J."/>
            <person name="McCowan C."/>
            <person name="Murphy C."/>
            <person name="Pearson M."/>
            <person name="Poon T.W."/>
            <person name="Priest M."/>
            <person name="Roberts A."/>
            <person name="Saif S."/>
            <person name="Shea T."/>
            <person name="Sisk P."/>
            <person name="Sykes S."/>
            <person name="Wortman J."/>
            <person name="Nusbaum C."/>
            <person name="Birren B."/>
        </authorList>
    </citation>
    <scope>NUCLEOTIDE SEQUENCE [LARGE SCALE GENOMIC DNA]</scope>
    <source>
        <strain evidence="3">FAR1</strain>
    </source>
</reference>
<feature type="compositionally biased region" description="Low complexity" evidence="1">
    <location>
        <begin position="57"/>
        <end position="69"/>
    </location>
</feature>
<proteinExistence type="predicted"/>